<comment type="caution">
    <text evidence="2">The sequence shown here is derived from an EMBL/GenBank/DDBJ whole genome shotgun (WGS) entry which is preliminary data.</text>
</comment>
<name>A0A0B4EY26_9FUSO</name>
<reference evidence="2 3" key="1">
    <citation type="submission" date="2013-08" db="EMBL/GenBank/DDBJ databases">
        <title>An opportunistic ruminal bacterium that causes liver abscesses in cattle.</title>
        <authorList>
            <person name="Benahmed F.H."/>
            <person name="Rasmussen M."/>
            <person name="Harbottle H."/>
            <person name="Soppet D."/>
            <person name="Nagaraja T.G."/>
            <person name="Davidson M."/>
        </authorList>
    </citation>
    <scope>NUCLEOTIDE SEQUENCE [LARGE SCALE GENOMIC DNA]</scope>
    <source>
        <strain evidence="2 3">B35</strain>
    </source>
</reference>
<organism evidence="2 3">
    <name type="scientific">Fusobacterium necrophorum subsp. funduliforme B35</name>
    <dbReference type="NCBI Taxonomy" id="1226633"/>
    <lineage>
        <taxon>Bacteria</taxon>
        <taxon>Fusobacteriati</taxon>
        <taxon>Fusobacteriota</taxon>
        <taxon>Fusobacteriia</taxon>
        <taxon>Fusobacteriales</taxon>
        <taxon>Fusobacteriaceae</taxon>
        <taxon>Fusobacterium</taxon>
    </lineage>
</organism>
<dbReference type="PATRIC" id="fig|1226633.4.peg.702"/>
<evidence type="ECO:0000313" key="3">
    <source>
        <dbReference type="Proteomes" id="UP000031184"/>
    </source>
</evidence>
<keyword evidence="1" id="KW-1133">Transmembrane helix</keyword>
<feature type="transmembrane region" description="Helical" evidence="1">
    <location>
        <begin position="52"/>
        <end position="72"/>
    </location>
</feature>
<accession>A0A0B4EY26</accession>
<feature type="transmembrane region" description="Helical" evidence="1">
    <location>
        <begin position="77"/>
        <end position="96"/>
    </location>
</feature>
<protein>
    <submittedName>
        <fullName evidence="2">Membrane protein</fullName>
    </submittedName>
</protein>
<proteinExistence type="predicted"/>
<dbReference type="Pfam" id="PF14387">
    <property type="entry name" value="DUF4418"/>
    <property type="match status" value="1"/>
</dbReference>
<keyword evidence="1" id="KW-0472">Membrane</keyword>
<dbReference type="Proteomes" id="UP000031184">
    <property type="component" value="Unassembled WGS sequence"/>
</dbReference>
<dbReference type="AlphaFoldDB" id="A0A0B4EY26"/>
<dbReference type="EMBL" id="AUZI01000011">
    <property type="protein sequence ID" value="KID49854.1"/>
    <property type="molecule type" value="Genomic_DNA"/>
</dbReference>
<gene>
    <name evidence="2" type="ORF">C095_03495</name>
</gene>
<feature type="transmembrane region" description="Helical" evidence="1">
    <location>
        <begin position="129"/>
        <end position="150"/>
    </location>
</feature>
<evidence type="ECO:0000313" key="2">
    <source>
        <dbReference type="EMBL" id="KID49854.1"/>
    </source>
</evidence>
<dbReference type="InterPro" id="IPR025531">
    <property type="entry name" value="DUF4418"/>
</dbReference>
<evidence type="ECO:0000256" key="1">
    <source>
        <dbReference type="SAM" id="Phobius"/>
    </source>
</evidence>
<feature type="transmembrane region" description="Helical" evidence="1">
    <location>
        <begin position="12"/>
        <end position="32"/>
    </location>
</feature>
<keyword evidence="1" id="KW-0812">Transmembrane</keyword>
<sequence>MKTKGVFCYEKNIFEKLGILLSILLLLIPKWIAPICPGLKEDGTHMGCFYSGNLVMKIAVMIMILCILMIVLSKYKYLRLLGSALVIVLSAFSYLIPHGMTHMHNEMGKPYGFCKMESMACRANHTFEIVGIVAGLIALVMIINIITILLKKEK</sequence>